<comment type="caution">
    <text evidence="1">The sequence shown here is derived from an EMBL/GenBank/DDBJ whole genome shotgun (WGS) entry which is preliminary data.</text>
</comment>
<name>A0ACB0LWW2_TRIPR</name>
<organism evidence="1 2">
    <name type="scientific">Trifolium pratense</name>
    <name type="common">Red clover</name>
    <dbReference type="NCBI Taxonomy" id="57577"/>
    <lineage>
        <taxon>Eukaryota</taxon>
        <taxon>Viridiplantae</taxon>
        <taxon>Streptophyta</taxon>
        <taxon>Embryophyta</taxon>
        <taxon>Tracheophyta</taxon>
        <taxon>Spermatophyta</taxon>
        <taxon>Magnoliopsida</taxon>
        <taxon>eudicotyledons</taxon>
        <taxon>Gunneridae</taxon>
        <taxon>Pentapetalae</taxon>
        <taxon>rosids</taxon>
        <taxon>fabids</taxon>
        <taxon>Fabales</taxon>
        <taxon>Fabaceae</taxon>
        <taxon>Papilionoideae</taxon>
        <taxon>50 kb inversion clade</taxon>
        <taxon>NPAAA clade</taxon>
        <taxon>Hologalegina</taxon>
        <taxon>IRL clade</taxon>
        <taxon>Trifolieae</taxon>
        <taxon>Trifolium</taxon>
    </lineage>
</organism>
<proteinExistence type="predicted"/>
<sequence length="278" mass="32574">MLAKVMKFTLVPFPPTSSNIWSLCFHFHDPIIFLGLLGFCEMGRGKIEIKRIQNTTTRQVTFSKRRSGLIKKTHELSVLCEAKIGLIIFSSTGKLFQYCSEPYSMEQIIEKYERSSGKRVMVEQDDHLINHHREEMLNEIAMLRQESLSIELGIQRYLGVDMKNFKFDDLIKLEEELENSLAKVRNRQIELFQQQIQNLRIKERILEEENINLSNWEHMRVMELHNLGVEGKKSVQEHQNAMDEFAFFEDQPTSSILQLALAQPNLQDYLKSRDPDQP</sequence>
<dbReference type="Proteomes" id="UP001177021">
    <property type="component" value="Unassembled WGS sequence"/>
</dbReference>
<gene>
    <name evidence="1" type="ORF">MILVUS5_LOCUS37416</name>
</gene>
<reference evidence="1" key="1">
    <citation type="submission" date="2023-10" db="EMBL/GenBank/DDBJ databases">
        <authorList>
            <person name="Rodriguez Cubillos JULIANA M."/>
            <person name="De Vega J."/>
        </authorList>
    </citation>
    <scope>NUCLEOTIDE SEQUENCE</scope>
</reference>
<protein>
    <submittedName>
        <fullName evidence="1">Uncharacterized protein</fullName>
    </submittedName>
</protein>
<evidence type="ECO:0000313" key="2">
    <source>
        <dbReference type="Proteomes" id="UP001177021"/>
    </source>
</evidence>
<dbReference type="EMBL" id="CASHSV030000716">
    <property type="protein sequence ID" value="CAJ2674059.1"/>
    <property type="molecule type" value="Genomic_DNA"/>
</dbReference>
<keyword evidence="2" id="KW-1185">Reference proteome</keyword>
<evidence type="ECO:0000313" key="1">
    <source>
        <dbReference type="EMBL" id="CAJ2674059.1"/>
    </source>
</evidence>
<accession>A0ACB0LWW2</accession>